<keyword evidence="2" id="KW-0378">Hydrolase</keyword>
<evidence type="ECO:0000256" key="1">
    <source>
        <dbReference type="ARBA" id="ARBA00022763"/>
    </source>
</evidence>
<dbReference type="PANTHER" id="PTHR12159:SF9">
    <property type="entry name" value="G_T MISMATCH-SPECIFIC THYMINE DNA GLYCOSYLASE"/>
    <property type="match status" value="1"/>
</dbReference>
<dbReference type="AlphaFoldDB" id="A0A7X6DU13"/>
<evidence type="ECO:0000313" key="5">
    <source>
        <dbReference type="EMBL" id="NKE73392.1"/>
    </source>
</evidence>
<sequence length="170" mass="19236">MTPLPDILEADLSIVFVGINPGTTSAQVGHYYARSTNLFWPMLHESGLLPHPLKPEDDWKLVRFGIGLTDVVKRSSDSASDLTRAEFEAGAIVVQNKIRMYRPRIVCLNGLTAYRALFGRNEGPGAKPQRIGESRVFVVPSTSRRNAGYPRETVLFWFKELERFRREKMA</sequence>
<reference evidence="5 6" key="1">
    <citation type="journal article" date="2020" name="Nature">
        <title>Bacterial chemolithoautotrophy via manganese oxidation.</title>
        <authorList>
            <person name="Yu H."/>
            <person name="Leadbetter J.R."/>
        </authorList>
    </citation>
    <scope>NUCLEOTIDE SEQUENCE [LARGE SCALE GENOMIC DNA]</scope>
    <source>
        <strain evidence="5 6">Mn-1</strain>
    </source>
</reference>
<keyword evidence="6" id="KW-1185">Reference proteome</keyword>
<evidence type="ECO:0000313" key="6">
    <source>
        <dbReference type="Proteomes" id="UP000534783"/>
    </source>
</evidence>
<comment type="caution">
    <text evidence="5">The sequence shown here is derived from an EMBL/GenBank/DDBJ whole genome shotgun (WGS) entry which is preliminary data.</text>
</comment>
<proteinExistence type="predicted"/>
<dbReference type="SMART" id="SM00986">
    <property type="entry name" value="UDG"/>
    <property type="match status" value="1"/>
</dbReference>
<keyword evidence="1" id="KW-0227">DNA damage</keyword>
<dbReference type="SUPFAM" id="SSF52141">
    <property type="entry name" value="Uracil-DNA glycosylase-like"/>
    <property type="match status" value="1"/>
</dbReference>
<dbReference type="Proteomes" id="UP000534783">
    <property type="component" value="Unassembled WGS sequence"/>
</dbReference>
<dbReference type="InterPro" id="IPR015637">
    <property type="entry name" value="MUG/TDG"/>
</dbReference>
<gene>
    <name evidence="5" type="ORF">MNODULE_21775</name>
</gene>
<dbReference type="Pfam" id="PF03167">
    <property type="entry name" value="UDG"/>
    <property type="match status" value="1"/>
</dbReference>
<evidence type="ECO:0000256" key="2">
    <source>
        <dbReference type="ARBA" id="ARBA00022801"/>
    </source>
</evidence>
<dbReference type="InterPro" id="IPR005122">
    <property type="entry name" value="Uracil-DNA_glycosylase-like"/>
</dbReference>
<dbReference type="CDD" id="cd10028">
    <property type="entry name" value="UDG-F2_TDG_MUG"/>
    <property type="match status" value="1"/>
</dbReference>
<organism evidence="5 6">
    <name type="scientific">Candidatus Manganitrophus noduliformans</name>
    <dbReference type="NCBI Taxonomy" id="2606439"/>
    <lineage>
        <taxon>Bacteria</taxon>
        <taxon>Pseudomonadati</taxon>
        <taxon>Nitrospirota</taxon>
        <taxon>Nitrospiria</taxon>
        <taxon>Candidatus Troglogloeales</taxon>
        <taxon>Candidatus Manganitrophaceae</taxon>
        <taxon>Candidatus Manganitrophus</taxon>
    </lineage>
</organism>
<dbReference type="PANTHER" id="PTHR12159">
    <property type="entry name" value="G/T AND G/U MISMATCH-SPECIFIC DNA GLYCOSYLASE"/>
    <property type="match status" value="1"/>
</dbReference>
<name>A0A7X6DU13_9BACT</name>
<evidence type="ECO:0000259" key="4">
    <source>
        <dbReference type="SMART" id="SM00986"/>
    </source>
</evidence>
<dbReference type="GO" id="GO:0006285">
    <property type="term" value="P:base-excision repair, AP site formation"/>
    <property type="evidence" value="ECO:0007669"/>
    <property type="project" value="InterPro"/>
</dbReference>
<feature type="domain" description="Uracil-DNA glycosylase-like" evidence="4">
    <location>
        <begin position="5"/>
        <end position="161"/>
    </location>
</feature>
<keyword evidence="3" id="KW-0234">DNA repair</keyword>
<dbReference type="InterPro" id="IPR036895">
    <property type="entry name" value="Uracil-DNA_glycosylase-like_sf"/>
</dbReference>
<dbReference type="GO" id="GO:0008263">
    <property type="term" value="F:pyrimidine-specific mismatch base pair DNA N-glycosylase activity"/>
    <property type="evidence" value="ECO:0007669"/>
    <property type="project" value="TreeGrafter"/>
</dbReference>
<protein>
    <submittedName>
        <fullName evidence="5">Mismatch-specific DNA-glycosylase</fullName>
    </submittedName>
</protein>
<dbReference type="EMBL" id="VTOW01000006">
    <property type="protein sequence ID" value="NKE73392.1"/>
    <property type="molecule type" value="Genomic_DNA"/>
</dbReference>
<dbReference type="Gene3D" id="3.40.470.10">
    <property type="entry name" value="Uracil-DNA glycosylase-like domain"/>
    <property type="match status" value="1"/>
</dbReference>
<accession>A0A7X6DU13</accession>
<dbReference type="RefSeq" id="WP_168063341.1">
    <property type="nucleotide sequence ID" value="NZ_VTOW01000006.1"/>
</dbReference>
<dbReference type="GO" id="GO:0004844">
    <property type="term" value="F:uracil DNA N-glycosylase activity"/>
    <property type="evidence" value="ECO:0007669"/>
    <property type="project" value="TreeGrafter"/>
</dbReference>
<evidence type="ECO:0000256" key="3">
    <source>
        <dbReference type="ARBA" id="ARBA00023204"/>
    </source>
</evidence>
<dbReference type="SMART" id="SM00987">
    <property type="entry name" value="UreE_C"/>
    <property type="match status" value="1"/>
</dbReference>